<dbReference type="Gene3D" id="2.60.40.10">
    <property type="entry name" value="Immunoglobulins"/>
    <property type="match status" value="1"/>
</dbReference>
<gene>
    <name evidence="2" type="ORF">DLM85_00320</name>
</gene>
<dbReference type="InterPro" id="IPR022409">
    <property type="entry name" value="PKD/Chitinase_dom"/>
</dbReference>
<organism evidence="2 3">
    <name type="scientific">Hymenobacter edaphi</name>
    <dbReference type="NCBI Taxonomy" id="2211146"/>
    <lineage>
        <taxon>Bacteria</taxon>
        <taxon>Pseudomonadati</taxon>
        <taxon>Bacteroidota</taxon>
        <taxon>Cytophagia</taxon>
        <taxon>Cytophagales</taxon>
        <taxon>Hymenobacteraceae</taxon>
        <taxon>Hymenobacter</taxon>
    </lineage>
</organism>
<dbReference type="RefSeq" id="WP_111476081.1">
    <property type="nucleotide sequence ID" value="NZ_QHKM01000001.1"/>
</dbReference>
<dbReference type="SMART" id="SM00089">
    <property type="entry name" value="PKD"/>
    <property type="match status" value="1"/>
</dbReference>
<evidence type="ECO:0000313" key="2">
    <source>
        <dbReference type="EMBL" id="RAK69345.1"/>
    </source>
</evidence>
<dbReference type="Proteomes" id="UP000248553">
    <property type="component" value="Unassembled WGS sequence"/>
</dbReference>
<name>A0A328BRM5_9BACT</name>
<protein>
    <recommendedName>
        <fullName evidence="1">PKD domain-containing protein</fullName>
    </recommendedName>
</protein>
<dbReference type="Pfam" id="PF18911">
    <property type="entry name" value="PKD_4"/>
    <property type="match status" value="1"/>
</dbReference>
<feature type="domain" description="PKD" evidence="1">
    <location>
        <begin position="34"/>
        <end position="112"/>
    </location>
</feature>
<dbReference type="PROSITE" id="PS50093">
    <property type="entry name" value="PKD"/>
    <property type="match status" value="1"/>
</dbReference>
<dbReference type="EMBL" id="QHKM01000001">
    <property type="protein sequence ID" value="RAK69345.1"/>
    <property type="molecule type" value="Genomic_DNA"/>
</dbReference>
<keyword evidence="3" id="KW-1185">Reference proteome</keyword>
<dbReference type="CDD" id="cd00146">
    <property type="entry name" value="PKD"/>
    <property type="match status" value="1"/>
</dbReference>
<evidence type="ECO:0000313" key="3">
    <source>
        <dbReference type="Proteomes" id="UP000248553"/>
    </source>
</evidence>
<dbReference type="InterPro" id="IPR013783">
    <property type="entry name" value="Ig-like_fold"/>
</dbReference>
<sequence>MSLITVSALRFGALLAGTLLLGACEKEEGRLEGPAPQASFTSQATVQDYSVDVAFTNTSQDGFIYQWNFGDDTDLSSAANPTHTYNNGGTYNVKLTVSGRGGTSTATKQVTVAPRYSALDRAKQMLTGNSSRTWVLDNTVAAPIVVGPDDANPTQWYAGGAVGSLPACQADDEFTFSMSDQYTYDAKAQTLVAGNTGCAAPLSGTSAYTFGAATGAGVAQFTLARTDAFIGVTDGANRTYRILSIDNQKMVLRVGPPSGAAVHTMKLRVK</sequence>
<reference evidence="3" key="1">
    <citation type="submission" date="2018-05" db="EMBL/GenBank/DDBJ databases">
        <authorList>
            <person name="Nie L."/>
        </authorList>
    </citation>
    <scope>NUCLEOTIDE SEQUENCE [LARGE SCALE GENOMIC DNA]</scope>
    <source>
        <strain evidence="3">NL</strain>
    </source>
</reference>
<dbReference type="InterPro" id="IPR000601">
    <property type="entry name" value="PKD_dom"/>
</dbReference>
<comment type="caution">
    <text evidence="2">The sequence shown here is derived from an EMBL/GenBank/DDBJ whole genome shotgun (WGS) entry which is preliminary data.</text>
</comment>
<evidence type="ECO:0000259" key="1">
    <source>
        <dbReference type="PROSITE" id="PS50093"/>
    </source>
</evidence>
<accession>A0A328BRM5</accession>
<dbReference type="AlphaFoldDB" id="A0A328BRM5"/>
<dbReference type="SUPFAM" id="SSF49299">
    <property type="entry name" value="PKD domain"/>
    <property type="match status" value="1"/>
</dbReference>
<dbReference type="OrthoDB" id="753168at2"/>
<dbReference type="InterPro" id="IPR035986">
    <property type="entry name" value="PKD_dom_sf"/>
</dbReference>
<proteinExistence type="predicted"/>